<dbReference type="GO" id="GO:0005886">
    <property type="term" value="C:plasma membrane"/>
    <property type="evidence" value="ECO:0007669"/>
    <property type="project" value="InterPro"/>
</dbReference>
<evidence type="ECO:0000256" key="3">
    <source>
        <dbReference type="ARBA" id="ARBA00022989"/>
    </source>
</evidence>
<keyword evidence="4 5" id="KW-0472">Membrane</keyword>
<gene>
    <name evidence="7" type="ORF">SDC9_37608</name>
</gene>
<sequence length="1496" mass="167817">MNLDKIKLKKKYLKPIVKVFTYSLLTAFILVYFIIAFLNTSTVQSILAAKASDYFSKEWNTEFRIGAVSINIFDGVNLKDVYLESQKGDTILYADNISVRILKFPTTKGIKISSVKVENTTFNLEVGEKGLNFGFIIDYFKSDKPKKEKSKKPFVVEVNSVRLKDFSFSLRLSDNNDIYPQNMVAINNMRYGDISAEIEDVSVINDSINVVIEKFAAKEFSGLEVRNISGKFTVCPKTIIAKNANIKTLNSDLYFDAKMSTSTWKTYSKFIDSVYCEGEIKKGSIAGMKDATYWAEVIKGFEQKAYVSGKFRGTVSNLICDELEVETGRETLVKAKGKIVGLPNPDNTIYDIEAQTIQTSYQDYKSMQLGELLENLPIPEMVSKLGKIDMKAHFEGLIKNFNASAILKTQIGDIDLVGSSINNGKTTTYYADILSDKFDVGYLLNQDWINTTGLSAKAEVKGVDLETMEANLVANLKDLNVKGINYDSVYVEGGMKNKEITAQLSIKDNDVNLNAYSEFYIGDKKTLYIDADIQNVDLFKLNLYKFADSTTSMSGKMIADIQNLDLKHLSGNLRIEDLLFRIQDTNAFSIKSFNAQMGSYDNGNNIITIYSDLIDFYMEGKYTFETLGQDIAWIVKRYIPNFNFNKTLQEIPNKDTLDYNYQIKSDLTYNVVLKDSKPIFALFAPSIVLSNNTVLKGYINPYQKLTLHANTNKFVGGGIGFENIDLDARAKGDILNVLVNTSKLQLSDSISLKNLSLDVFADNKKLDFSLKFSDNLTQNRTSGNLNFKSFFTENNIQGEFENSELEIYGRHVKINNNNILSYNGDKLAILNFSLNRLKESIVINGIASKSSEDKMEVDFKNIDLQFINPFLKDVGIEIGGKINRNITFQSLFAKPFFTSNLIIDSLSINNNLLGFTELNVSNNLSYDEFMVDVRVLYKGNEGIQNTPLSIKGFIYPESKKNNFNLNLSLQNFNLKVIDKFIESFASEPQGFLSGNNIKIRGTFKQPDIRGELICNDGALKISMINTKYYFSDTIKIDNNKFILDDFLLTDAQKNKLNINGTITHDKFEDFYLNLQANAEKINILNTNAYSDQMYYGQAYASAQASILGDLSTLDIFVKAKTEKGTNLVIPISSKTSVANNSFIKFTSFNNTNKDSIVQLRPTSKKEMDLNVKVDLEVTPDAIISLPMNFSQIGGSLLASGQGDLKIDINNKGTFNMYGTVNIDNGTFGMSLINLIDKTFVLEKGGTIQFNGNPTNAYLDVAAVYKTKASLAPILGAAKYSKQVDVNSVILLTGNMMNPIPKFDIRLPNTDQQTIDELFMHIDRNDEKQMIEQTVSLLLSRQFYASAGTIENSTTGGNFSSSAFELSFGQMAGIITNMITFVDVGVNYTPGTEIVSDQFDVNLSKSIGRWEIEFNSVFGGKTRQQTQATSTFIGDIKAEYKFTDAFRFKVFNKSNANDFTKYNVSPYTQGLGITYKKEYDSFADIFKSKKQRSKVLK</sequence>
<keyword evidence="3 5" id="KW-1133">Transmembrane helix</keyword>
<evidence type="ECO:0000256" key="5">
    <source>
        <dbReference type="SAM" id="Phobius"/>
    </source>
</evidence>
<evidence type="ECO:0000259" key="6">
    <source>
        <dbReference type="Pfam" id="PF04357"/>
    </source>
</evidence>
<organism evidence="7">
    <name type="scientific">bioreactor metagenome</name>
    <dbReference type="NCBI Taxonomy" id="1076179"/>
    <lineage>
        <taxon>unclassified sequences</taxon>
        <taxon>metagenomes</taxon>
        <taxon>ecological metagenomes</taxon>
    </lineage>
</organism>
<accession>A0A644VLU6</accession>
<feature type="domain" description="Translocation and assembly module TamB C-terminal" evidence="6">
    <location>
        <begin position="1049"/>
        <end position="1478"/>
    </location>
</feature>
<comment type="caution">
    <text evidence="7">The sequence shown here is derived from an EMBL/GenBank/DDBJ whole genome shotgun (WGS) entry which is preliminary data.</text>
</comment>
<evidence type="ECO:0000256" key="1">
    <source>
        <dbReference type="ARBA" id="ARBA00004167"/>
    </source>
</evidence>
<reference evidence="7" key="1">
    <citation type="submission" date="2019-08" db="EMBL/GenBank/DDBJ databases">
        <authorList>
            <person name="Kucharzyk K."/>
            <person name="Murdoch R.W."/>
            <person name="Higgins S."/>
            <person name="Loffler F."/>
        </authorList>
    </citation>
    <scope>NUCLEOTIDE SEQUENCE</scope>
</reference>
<feature type="transmembrane region" description="Helical" evidence="5">
    <location>
        <begin position="20"/>
        <end position="38"/>
    </location>
</feature>
<keyword evidence="2 5" id="KW-0812">Transmembrane</keyword>
<evidence type="ECO:0000256" key="2">
    <source>
        <dbReference type="ARBA" id="ARBA00022692"/>
    </source>
</evidence>
<protein>
    <recommendedName>
        <fullName evidence="6">Translocation and assembly module TamB C-terminal domain-containing protein</fullName>
    </recommendedName>
</protein>
<dbReference type="Pfam" id="PF04357">
    <property type="entry name" value="TamB"/>
    <property type="match status" value="1"/>
</dbReference>
<comment type="subcellular location">
    <subcellularLocation>
        <location evidence="1">Membrane</location>
        <topology evidence="1">Single-pass membrane protein</topology>
    </subcellularLocation>
</comment>
<dbReference type="EMBL" id="VSSQ01000332">
    <property type="protein sequence ID" value="MPL91533.1"/>
    <property type="molecule type" value="Genomic_DNA"/>
</dbReference>
<evidence type="ECO:0000313" key="7">
    <source>
        <dbReference type="EMBL" id="MPL91533.1"/>
    </source>
</evidence>
<dbReference type="InterPro" id="IPR007452">
    <property type="entry name" value="TamB_C"/>
</dbReference>
<proteinExistence type="predicted"/>
<evidence type="ECO:0000256" key="4">
    <source>
        <dbReference type="ARBA" id="ARBA00023136"/>
    </source>
</evidence>
<dbReference type="GO" id="GO:0009306">
    <property type="term" value="P:protein secretion"/>
    <property type="evidence" value="ECO:0007669"/>
    <property type="project" value="InterPro"/>
</dbReference>
<name>A0A644VLU6_9ZZZZ</name>